<keyword evidence="4 6" id="KW-0949">S-adenosyl-L-methionine</keyword>
<dbReference type="PIRSF" id="PIRSF029256">
    <property type="entry name" value="SpoU_TrmH_prd"/>
    <property type="match status" value="1"/>
</dbReference>
<dbReference type="RefSeq" id="WP_039625794.1">
    <property type="nucleotide sequence ID" value="NZ_CP007775.1"/>
</dbReference>
<dbReference type="GO" id="GO:0003723">
    <property type="term" value="F:RNA binding"/>
    <property type="evidence" value="ECO:0007669"/>
    <property type="project" value="InterPro"/>
</dbReference>
<dbReference type="OrthoDB" id="9789043at2"/>
<dbReference type="Gene3D" id="3.40.1280.10">
    <property type="match status" value="1"/>
</dbReference>
<dbReference type="EMBL" id="CP007775">
    <property type="protein sequence ID" value="AJD01543.1"/>
    <property type="molecule type" value="Genomic_DNA"/>
</dbReference>
<evidence type="ECO:0000256" key="7">
    <source>
        <dbReference type="PIRSR" id="PIRSR029256-1"/>
    </source>
</evidence>
<keyword evidence="3 6" id="KW-0808">Transferase</keyword>
<evidence type="ECO:0000259" key="8">
    <source>
        <dbReference type="Pfam" id="PF00588"/>
    </source>
</evidence>
<evidence type="ECO:0000313" key="9">
    <source>
        <dbReference type="EMBL" id="AJD01543.1"/>
    </source>
</evidence>
<dbReference type="PANTHER" id="PTHR42971:SF1">
    <property type="entry name" value="TRNA (CYTIDINE(34)-2'-O)-METHYLTRANSFERASE"/>
    <property type="match status" value="1"/>
</dbReference>
<comment type="catalytic activity">
    <reaction evidence="6">
        <text>5-carboxymethylaminomethyluridine(34) in tRNA(Leu) + S-adenosyl-L-methionine = 5-carboxymethylaminomethyl-2'-O-methyluridine(34) in tRNA(Leu) + S-adenosyl-L-homocysteine + H(+)</text>
        <dbReference type="Rhea" id="RHEA:43088"/>
        <dbReference type="Rhea" id="RHEA-COMP:10333"/>
        <dbReference type="Rhea" id="RHEA-COMP:10334"/>
        <dbReference type="ChEBI" id="CHEBI:15378"/>
        <dbReference type="ChEBI" id="CHEBI:57856"/>
        <dbReference type="ChEBI" id="CHEBI:59789"/>
        <dbReference type="ChEBI" id="CHEBI:74508"/>
        <dbReference type="ChEBI" id="CHEBI:74511"/>
        <dbReference type="EC" id="2.1.1.207"/>
    </reaction>
</comment>
<evidence type="ECO:0000256" key="2">
    <source>
        <dbReference type="ARBA" id="ARBA00022603"/>
    </source>
</evidence>
<keyword evidence="2 6" id="KW-0489">Methyltransferase</keyword>
<dbReference type="InterPro" id="IPR029028">
    <property type="entry name" value="Alpha/beta_knot_MTases"/>
</dbReference>
<evidence type="ECO:0000256" key="3">
    <source>
        <dbReference type="ARBA" id="ARBA00022679"/>
    </source>
</evidence>
<comment type="function">
    <text evidence="6">Could methylate the ribose at the nucleotide 34 wobble position in tRNA.</text>
</comment>
<dbReference type="InterPro" id="IPR001537">
    <property type="entry name" value="SpoU_MeTrfase"/>
</dbReference>
<evidence type="ECO:0000256" key="6">
    <source>
        <dbReference type="HAMAP-Rule" id="MF_01885"/>
    </source>
</evidence>
<dbReference type="HOGENOM" id="CLU_110125_0_0_7"/>
<dbReference type="KEGG" id="cln:UPTC3659_0691"/>
<keyword evidence="1 6" id="KW-0963">Cytoplasm</keyword>
<sequence>MFHIVLVEPRIPQNTGSIGRMCFNAGFALHIINPLFSIDEKAVRRAGLDYWKKLNPLLWDSLEDFLKEYEKFQDRFFFATTKTTQAYFDVNYQKGDFLFFGSESFGLPMDLMQKKWENAITIPMKDCGRSLNLATSVGIVSYEALRQNFASFEKF</sequence>
<keyword evidence="5 6" id="KW-0819">tRNA processing</keyword>
<dbReference type="AlphaFoldDB" id="A0A0A8HUY1"/>
<evidence type="ECO:0000256" key="4">
    <source>
        <dbReference type="ARBA" id="ARBA00022691"/>
    </source>
</evidence>
<dbReference type="HAMAP" id="MF_01885">
    <property type="entry name" value="tRNA_methyltr_TrmL"/>
    <property type="match status" value="1"/>
</dbReference>
<dbReference type="GO" id="GO:0141102">
    <property type="term" value="F:tRNA (5-carboxymethylaminomethyluridine(34)-2'-O)-methyltransferase activity"/>
    <property type="evidence" value="ECO:0007669"/>
    <property type="project" value="RHEA"/>
</dbReference>
<accession>A0A0A8HUY1</accession>
<dbReference type="GO" id="GO:0005737">
    <property type="term" value="C:cytoplasm"/>
    <property type="evidence" value="ECO:0007669"/>
    <property type="project" value="UniProtKB-SubCell"/>
</dbReference>
<comment type="catalytic activity">
    <reaction evidence="6">
        <text>cytidine(34) in tRNA + S-adenosyl-L-methionine = 2'-O-methylcytidine(34) in tRNA + S-adenosyl-L-homocysteine + H(+)</text>
        <dbReference type="Rhea" id="RHEA:43084"/>
        <dbReference type="Rhea" id="RHEA-COMP:10331"/>
        <dbReference type="Rhea" id="RHEA-COMP:10332"/>
        <dbReference type="ChEBI" id="CHEBI:15378"/>
        <dbReference type="ChEBI" id="CHEBI:57856"/>
        <dbReference type="ChEBI" id="CHEBI:59789"/>
        <dbReference type="ChEBI" id="CHEBI:74495"/>
        <dbReference type="ChEBI" id="CHEBI:82748"/>
        <dbReference type="EC" id="2.1.1.207"/>
    </reaction>
</comment>
<feature type="binding site" evidence="6 7">
    <location>
        <position position="101"/>
    </location>
    <ligand>
        <name>S-adenosyl-L-methionine</name>
        <dbReference type="ChEBI" id="CHEBI:59789"/>
    </ligand>
</feature>
<dbReference type="InterPro" id="IPR029026">
    <property type="entry name" value="tRNA_m1G_MTases_N"/>
</dbReference>
<gene>
    <name evidence="9" type="ORF">UPTC3659_0691</name>
</gene>
<feature type="binding site" evidence="6 7">
    <location>
        <position position="122"/>
    </location>
    <ligand>
        <name>S-adenosyl-L-methionine</name>
        <dbReference type="ChEBI" id="CHEBI:59789"/>
    </ligand>
</feature>
<dbReference type="GO" id="GO:0141098">
    <property type="term" value="F:tRNA (cytidine(34)-2'-O)-methyltransferase activity"/>
    <property type="evidence" value="ECO:0007669"/>
    <property type="project" value="RHEA"/>
</dbReference>
<proteinExistence type="inferred from homology"/>
<name>A0A0A8HUY1_CAMLA</name>
<dbReference type="CDD" id="cd18094">
    <property type="entry name" value="SpoU-like_TrmL"/>
    <property type="match status" value="1"/>
</dbReference>
<protein>
    <recommendedName>
        <fullName evidence="6">Putative tRNA (cytidine(34)-2'-O)-methyltransferase</fullName>
        <ecNumber evidence="6">2.1.1.207</ecNumber>
    </recommendedName>
    <alternativeName>
        <fullName evidence="6">tRNA (cytidine/uridine-2'-O-)-methyltransferase</fullName>
    </alternativeName>
</protein>
<dbReference type="GO" id="GO:0002130">
    <property type="term" value="P:wobble position ribose methylation"/>
    <property type="evidence" value="ECO:0007669"/>
    <property type="project" value="TreeGrafter"/>
</dbReference>
<dbReference type="EC" id="2.1.1.207" evidence="6"/>
<feature type="domain" description="tRNA/rRNA methyltransferase SpoU type" evidence="8">
    <location>
        <begin position="2"/>
        <end position="142"/>
    </location>
</feature>
<dbReference type="SUPFAM" id="SSF75217">
    <property type="entry name" value="alpha/beta knot"/>
    <property type="match status" value="1"/>
</dbReference>
<dbReference type="InterPro" id="IPR016914">
    <property type="entry name" value="TrmL"/>
</dbReference>
<comment type="subcellular location">
    <subcellularLocation>
        <location evidence="6">Cytoplasm</location>
    </subcellularLocation>
</comment>
<dbReference type="Proteomes" id="UP000031130">
    <property type="component" value="Chromosome"/>
</dbReference>
<comment type="caution">
    <text evidence="6">Lacks conserved residue(s) required for the propagation of feature annotation.</text>
</comment>
<evidence type="ECO:0000256" key="1">
    <source>
        <dbReference type="ARBA" id="ARBA00022490"/>
    </source>
</evidence>
<feature type="binding site" evidence="6 7">
    <location>
        <position position="130"/>
    </location>
    <ligand>
        <name>S-adenosyl-L-methionine</name>
        <dbReference type="ChEBI" id="CHEBI:59789"/>
    </ligand>
</feature>
<comment type="similarity">
    <text evidence="6">Belongs to the class IV-like SAM-binding methyltransferase superfamily. RNA methyltransferase TrmH family. TrmL subfamily.</text>
</comment>
<dbReference type="PANTHER" id="PTHR42971">
    <property type="entry name" value="TRNA (CYTIDINE(34)-2'-O)-METHYLTRANSFERASE"/>
    <property type="match status" value="1"/>
</dbReference>
<dbReference type="Pfam" id="PF00588">
    <property type="entry name" value="SpoU_methylase"/>
    <property type="match status" value="1"/>
</dbReference>
<organism evidence="9 10">
    <name type="scientific">Campylobacter lari NCTC 11845</name>
    <dbReference type="NCBI Taxonomy" id="1388749"/>
    <lineage>
        <taxon>Bacteria</taxon>
        <taxon>Pseudomonadati</taxon>
        <taxon>Campylobacterota</taxon>
        <taxon>Epsilonproteobacteria</taxon>
        <taxon>Campylobacterales</taxon>
        <taxon>Campylobacteraceae</taxon>
        <taxon>Campylobacter</taxon>
    </lineage>
</organism>
<evidence type="ECO:0000313" key="10">
    <source>
        <dbReference type="Proteomes" id="UP000031130"/>
    </source>
</evidence>
<evidence type="ECO:0000256" key="5">
    <source>
        <dbReference type="ARBA" id="ARBA00022694"/>
    </source>
</evidence>
<reference evidence="9 10" key="1">
    <citation type="journal article" date="2014" name="Genome Biol. Evol.">
        <title>Comparative Genomics of the Campylobacter lari Group.</title>
        <authorList>
            <person name="Miller W.G."/>
            <person name="Yee E."/>
            <person name="Chapman M.H."/>
            <person name="Smith T.P."/>
            <person name="Bono J.L."/>
            <person name="Huynh S."/>
            <person name="Parker C.T."/>
            <person name="Vandamme P."/>
            <person name="Luong K."/>
            <person name="Korlach J."/>
        </authorList>
    </citation>
    <scope>NUCLEOTIDE SEQUENCE [LARGE SCALE GENOMIC DNA]</scope>
    <source>
        <strain evidence="10">RM3659</strain>
    </source>
</reference>